<dbReference type="PANTHER" id="PTHR30244">
    <property type="entry name" value="TRANSAMINASE"/>
    <property type="match status" value="1"/>
</dbReference>
<dbReference type="Proteomes" id="UP001189429">
    <property type="component" value="Unassembled WGS sequence"/>
</dbReference>
<sequence length="823" mass="89749">MYDSFLGQAKTIENILRDDSVQQPDELVVLGHLENLLKSDPVKQFRSWATTDAPPSFEPLPVGSPGPAGAEPVSEKGRKEAEFWQAAAKSNFTFAARGVAGNPAAGRWQRAYEANADLKAKYHAACEGLKGKQLWDKQKEFKSSWLQSEHERYLKKQVKTSTQKKSWAKKGKYMMYDGWSESLKGLFVEEEYNEEFDETWTLHEECLGKDPSGIQQQAASDMAGNSKKKSKADSNFKGVIIKHGLAMVQAHTILGNIEAGQKEWIFMKEEPMRYANLQKALQLLNAEVQKTDGLNRLLTTKLPEVKKSMDETKFHGILLACIGPAQSVDNLAKESSILNKEVAARQEAGRTLCRYRQLMRDSPHIPSDDVYEELKVCMSVHMRCCELVGINADYSVYRELFREVLEHVPTIKRELAFAELFAGAAGCRIWFSALFAAMQHVDRSELLIYADTRGVRFLIEQPINSLMYANENISTAISMTGAVRFTSCMGSFGGATLKRLESYSTVPEENRQLLSKGPSEFRAQNPNPIVESDALTIVTPRSGSNAEGGWKAGGWVTGAKKRLKTSEHYPDRFCLALAETAAADGAMHLSDVESVQWISEGVDSELVRELMRGKLGVLRRGCGEDAFVAEFQARSAEVLTSGRPLSESKFCRALEAAFAELVAPPADAEGGAGGACEGGPRRPPLAVVAPSGTAALSIALRAVGVKGKAVVTPSNTFFATQVAVENAGGHIVFAECEAEYMQLCPRALRALLAARPAGSVAAVVLVHIGGIIAPFASELRDIAHEHGAALVEDAAHAHTSRLEGVGWAGSIGDIAAFSFFPTK</sequence>
<dbReference type="Gene3D" id="3.40.640.10">
    <property type="entry name" value="Type I PLP-dependent aspartate aminotransferase-like (Major domain)"/>
    <property type="match status" value="1"/>
</dbReference>
<feature type="region of interest" description="Disordered" evidence="1">
    <location>
        <begin position="53"/>
        <end position="74"/>
    </location>
</feature>
<accession>A0ABN9WKI3</accession>
<evidence type="ECO:0000313" key="2">
    <source>
        <dbReference type="EMBL" id="CAK0887072.1"/>
    </source>
</evidence>
<name>A0ABN9WKI3_9DINO</name>
<comment type="caution">
    <text evidence="2">The sequence shown here is derived from an EMBL/GenBank/DDBJ whole genome shotgun (WGS) entry which is preliminary data.</text>
</comment>
<dbReference type="Pfam" id="PF01041">
    <property type="entry name" value="DegT_DnrJ_EryC1"/>
    <property type="match status" value="1"/>
</dbReference>
<reference evidence="2" key="1">
    <citation type="submission" date="2023-10" db="EMBL/GenBank/DDBJ databases">
        <authorList>
            <person name="Chen Y."/>
            <person name="Shah S."/>
            <person name="Dougan E. K."/>
            <person name="Thang M."/>
            <person name="Chan C."/>
        </authorList>
    </citation>
    <scope>NUCLEOTIDE SEQUENCE [LARGE SCALE GENOMIC DNA]</scope>
</reference>
<feature type="non-terminal residue" evidence="2">
    <location>
        <position position="823"/>
    </location>
</feature>
<keyword evidence="3" id="KW-1185">Reference proteome</keyword>
<proteinExistence type="predicted"/>
<dbReference type="InterPro" id="IPR015421">
    <property type="entry name" value="PyrdxlP-dep_Trfase_major"/>
</dbReference>
<dbReference type="InterPro" id="IPR000653">
    <property type="entry name" value="DegT/StrS_aminotransferase"/>
</dbReference>
<dbReference type="PANTHER" id="PTHR30244:SF34">
    <property type="entry name" value="DTDP-4-AMINO-4,6-DIDEOXYGALACTOSE TRANSAMINASE"/>
    <property type="match status" value="1"/>
</dbReference>
<evidence type="ECO:0000256" key="1">
    <source>
        <dbReference type="SAM" id="MobiDB-lite"/>
    </source>
</evidence>
<dbReference type="SUPFAM" id="SSF53383">
    <property type="entry name" value="PLP-dependent transferases"/>
    <property type="match status" value="1"/>
</dbReference>
<dbReference type="InterPro" id="IPR015424">
    <property type="entry name" value="PyrdxlP-dep_Trfase"/>
</dbReference>
<evidence type="ECO:0000313" key="3">
    <source>
        <dbReference type="Proteomes" id="UP001189429"/>
    </source>
</evidence>
<dbReference type="EMBL" id="CAUYUJ010018892">
    <property type="protein sequence ID" value="CAK0887072.1"/>
    <property type="molecule type" value="Genomic_DNA"/>
</dbReference>
<protein>
    <submittedName>
        <fullName evidence="2">Uncharacterized protein</fullName>
    </submittedName>
</protein>
<organism evidence="2 3">
    <name type="scientific">Prorocentrum cordatum</name>
    <dbReference type="NCBI Taxonomy" id="2364126"/>
    <lineage>
        <taxon>Eukaryota</taxon>
        <taxon>Sar</taxon>
        <taxon>Alveolata</taxon>
        <taxon>Dinophyceae</taxon>
        <taxon>Prorocentrales</taxon>
        <taxon>Prorocentraceae</taxon>
        <taxon>Prorocentrum</taxon>
    </lineage>
</organism>
<gene>
    <name evidence="2" type="ORF">PCOR1329_LOCUS68245</name>
</gene>